<dbReference type="Proteomes" id="UP000077202">
    <property type="component" value="Unassembled WGS sequence"/>
</dbReference>
<feature type="region of interest" description="Disordered" evidence="1">
    <location>
        <begin position="1"/>
        <end position="27"/>
    </location>
</feature>
<keyword evidence="3" id="KW-1185">Reference proteome</keyword>
<evidence type="ECO:0000256" key="1">
    <source>
        <dbReference type="SAM" id="MobiDB-lite"/>
    </source>
</evidence>
<protein>
    <submittedName>
        <fullName evidence="2">Uncharacterized protein</fullName>
    </submittedName>
</protein>
<proteinExistence type="predicted"/>
<reference evidence="2" key="1">
    <citation type="submission" date="2016-03" db="EMBL/GenBank/DDBJ databases">
        <title>Mechanisms controlling the formation of the plant cell surface in tip-growing cells are functionally conserved among land plants.</title>
        <authorList>
            <person name="Honkanen S."/>
            <person name="Jones V.A."/>
            <person name="Morieri G."/>
            <person name="Champion C."/>
            <person name="Hetherington A.J."/>
            <person name="Kelly S."/>
            <person name="Saint-Marcoux D."/>
            <person name="Proust H."/>
            <person name="Prescott H."/>
            <person name="Dolan L."/>
        </authorList>
    </citation>
    <scope>NUCLEOTIDE SEQUENCE [LARGE SCALE GENOMIC DNA]</scope>
    <source>
        <tissue evidence="2">Whole gametophyte</tissue>
    </source>
</reference>
<dbReference type="AlphaFoldDB" id="A0A176VWG2"/>
<evidence type="ECO:0000313" key="2">
    <source>
        <dbReference type="EMBL" id="OAE24743.1"/>
    </source>
</evidence>
<organism evidence="2 3">
    <name type="scientific">Marchantia polymorpha subsp. ruderalis</name>
    <dbReference type="NCBI Taxonomy" id="1480154"/>
    <lineage>
        <taxon>Eukaryota</taxon>
        <taxon>Viridiplantae</taxon>
        <taxon>Streptophyta</taxon>
        <taxon>Embryophyta</taxon>
        <taxon>Marchantiophyta</taxon>
        <taxon>Marchantiopsida</taxon>
        <taxon>Marchantiidae</taxon>
        <taxon>Marchantiales</taxon>
        <taxon>Marchantiaceae</taxon>
        <taxon>Marchantia</taxon>
    </lineage>
</organism>
<feature type="compositionally biased region" description="Basic and acidic residues" evidence="1">
    <location>
        <begin position="1"/>
        <end position="17"/>
    </location>
</feature>
<name>A0A176VWG2_MARPO</name>
<comment type="caution">
    <text evidence="2">The sequence shown here is derived from an EMBL/GenBank/DDBJ whole genome shotgun (WGS) entry which is preliminary data.</text>
</comment>
<sequence>MRDSGLGRVKKDEPKQEGRRKKIGVGESKHDMPALLPSVAAAYAVQSRTQSKMGIFAVEGGWHGYGWDKGEVGLLKKMLQVGILPVPEGKTFIPSAIERGNQLSYAGAAAAAAAATLLRCAVMRLTTGSNLNSIATWLGGPRGVTRVLTVARLPGTEVWTQS</sequence>
<dbReference type="EMBL" id="LVLJ01002490">
    <property type="protein sequence ID" value="OAE24743.1"/>
    <property type="molecule type" value="Genomic_DNA"/>
</dbReference>
<accession>A0A176VWG2</accession>
<evidence type="ECO:0000313" key="3">
    <source>
        <dbReference type="Proteomes" id="UP000077202"/>
    </source>
</evidence>
<gene>
    <name evidence="2" type="ORF">AXG93_2016s1480</name>
</gene>